<dbReference type="NCBIfam" id="TIGR00792">
    <property type="entry name" value="gph"/>
    <property type="match status" value="1"/>
</dbReference>
<feature type="transmembrane region" description="Helical" evidence="1">
    <location>
        <begin position="326"/>
        <end position="345"/>
    </location>
</feature>
<comment type="caution">
    <text evidence="2">The sequence shown here is derived from an EMBL/GenBank/DDBJ whole genome shotgun (WGS) entry which is preliminary data.</text>
</comment>
<dbReference type="GO" id="GO:0008643">
    <property type="term" value="P:carbohydrate transport"/>
    <property type="evidence" value="ECO:0007669"/>
    <property type="project" value="InterPro"/>
</dbReference>
<dbReference type="GO" id="GO:0005886">
    <property type="term" value="C:plasma membrane"/>
    <property type="evidence" value="ECO:0007669"/>
    <property type="project" value="TreeGrafter"/>
</dbReference>
<dbReference type="PANTHER" id="PTHR11328">
    <property type="entry name" value="MAJOR FACILITATOR SUPERFAMILY DOMAIN-CONTAINING PROTEIN"/>
    <property type="match status" value="1"/>
</dbReference>
<keyword evidence="1" id="KW-1133">Transmembrane helix</keyword>
<dbReference type="SUPFAM" id="SSF103473">
    <property type="entry name" value="MFS general substrate transporter"/>
    <property type="match status" value="1"/>
</dbReference>
<feature type="transmembrane region" description="Helical" evidence="1">
    <location>
        <begin position="295"/>
        <end position="314"/>
    </location>
</feature>
<feature type="transmembrane region" description="Helical" evidence="1">
    <location>
        <begin position="138"/>
        <end position="161"/>
    </location>
</feature>
<proteinExistence type="predicted"/>
<feature type="transmembrane region" description="Helical" evidence="1">
    <location>
        <begin position="254"/>
        <end position="275"/>
    </location>
</feature>
<keyword evidence="1" id="KW-0812">Transmembrane</keyword>
<dbReference type="GO" id="GO:0006814">
    <property type="term" value="P:sodium ion transport"/>
    <property type="evidence" value="ECO:0007669"/>
    <property type="project" value="InterPro"/>
</dbReference>
<dbReference type="Proteomes" id="UP000295188">
    <property type="component" value="Unassembled WGS sequence"/>
</dbReference>
<dbReference type="InterPro" id="IPR001927">
    <property type="entry name" value="Na/Gal_symport"/>
</dbReference>
<dbReference type="RefSeq" id="WP_132549489.1">
    <property type="nucleotide sequence ID" value="NZ_SMAA01000008.1"/>
</dbReference>
<reference evidence="2 3" key="1">
    <citation type="submission" date="2019-03" db="EMBL/GenBank/DDBJ databases">
        <title>Genomic Encyclopedia of Type Strains, Phase IV (KMG-IV): sequencing the most valuable type-strain genomes for metagenomic binning, comparative biology and taxonomic classification.</title>
        <authorList>
            <person name="Goeker M."/>
        </authorList>
    </citation>
    <scope>NUCLEOTIDE SEQUENCE [LARGE SCALE GENOMIC DNA]</scope>
    <source>
        <strain evidence="2 3">DSM 20467</strain>
    </source>
</reference>
<dbReference type="OrthoDB" id="9764596at2"/>
<feature type="transmembrane region" description="Helical" evidence="1">
    <location>
        <begin position="402"/>
        <end position="420"/>
    </location>
</feature>
<feature type="transmembrane region" description="Helical" evidence="1">
    <location>
        <begin position="61"/>
        <end position="86"/>
    </location>
</feature>
<dbReference type="InterPro" id="IPR036259">
    <property type="entry name" value="MFS_trans_sf"/>
</dbReference>
<feature type="transmembrane region" description="Helical" evidence="1">
    <location>
        <begin position="440"/>
        <end position="459"/>
    </location>
</feature>
<feature type="transmembrane region" description="Helical" evidence="1">
    <location>
        <begin position="207"/>
        <end position="227"/>
    </location>
</feature>
<dbReference type="AlphaFoldDB" id="A0A4R3K8P2"/>
<protein>
    <submittedName>
        <fullName evidence="2">GPH family glycoside/pentoside/hexuronide:cation symporter</fullName>
    </submittedName>
</protein>
<dbReference type="Pfam" id="PF13347">
    <property type="entry name" value="MFS_2"/>
    <property type="match status" value="1"/>
</dbReference>
<keyword evidence="3" id="KW-1185">Reference proteome</keyword>
<feature type="transmembrane region" description="Helical" evidence="1">
    <location>
        <begin position="351"/>
        <end position="373"/>
    </location>
</feature>
<feature type="transmembrane region" description="Helical" evidence="1">
    <location>
        <begin position="107"/>
        <end position="126"/>
    </location>
</feature>
<dbReference type="InterPro" id="IPR039672">
    <property type="entry name" value="MFS_2"/>
</dbReference>
<feature type="transmembrane region" description="Helical" evidence="1">
    <location>
        <begin position="181"/>
        <end position="201"/>
    </location>
</feature>
<dbReference type="CDD" id="cd17332">
    <property type="entry name" value="MFS_MelB_like"/>
    <property type="match status" value="1"/>
</dbReference>
<gene>
    <name evidence="2" type="ORF">EDC37_10890</name>
</gene>
<accession>A0A4R3K8P2</accession>
<sequence length="482" mass="53114">MQEYSNHPINTATEKSNGTQSLNKQIVHFQKLSWKEKISYGFGDFGNGFMFDLGQSYLTKYWIDICAIPAAAVAGIFAFTKIFDAFMDPIAGSLIDRRKNIGKRGKFRPIMMISSILLALLTIVTFTMPELSLSGKILFAYVAYMAWGLVYSFTNIPYGSLASVMTRDVNERSQLATTRQAGSIGAQLITGIGFVPIVLIFDNPHYGFFVAAAIMAVIGVIGFYICYRNTRESVPVMRNTQAEKKAGFKEYLKVVFTNKPLLCIILMTLFTISAMNTNNQMMIFFCQYNLGNMGLQPLVNGIMMGCSVLGILLIPKLVKMFGKKKTAVVGLMIGFIANIMNFVIATNIYTFILLVTIGYVALAIPNGITWAFVSDVIDYGEWHNGIRKEGITYAAFNFSRKIAQALAAIVSSGMLVMTGYVANNIQTEETLTGIKAAMTLYPGIALGIAAAIIGVFYGLSDHKYKRIADDLSNGLWENGQIK</sequence>
<dbReference type="EMBL" id="SMAA01000008">
    <property type="protein sequence ID" value="TCS79031.1"/>
    <property type="molecule type" value="Genomic_DNA"/>
</dbReference>
<evidence type="ECO:0000256" key="1">
    <source>
        <dbReference type="SAM" id="Phobius"/>
    </source>
</evidence>
<dbReference type="Gene3D" id="1.20.1250.20">
    <property type="entry name" value="MFS general substrate transporter like domains"/>
    <property type="match status" value="1"/>
</dbReference>
<organism evidence="2 3">
    <name type="scientific">Pectinatus cerevisiiphilus</name>
    <dbReference type="NCBI Taxonomy" id="86956"/>
    <lineage>
        <taxon>Bacteria</taxon>
        <taxon>Bacillati</taxon>
        <taxon>Bacillota</taxon>
        <taxon>Negativicutes</taxon>
        <taxon>Selenomonadales</taxon>
        <taxon>Selenomonadaceae</taxon>
        <taxon>Pectinatus</taxon>
    </lineage>
</organism>
<evidence type="ECO:0000313" key="3">
    <source>
        <dbReference type="Proteomes" id="UP000295188"/>
    </source>
</evidence>
<dbReference type="GO" id="GO:0015293">
    <property type="term" value="F:symporter activity"/>
    <property type="evidence" value="ECO:0007669"/>
    <property type="project" value="InterPro"/>
</dbReference>
<name>A0A4R3K8P2_9FIRM</name>
<dbReference type="PANTHER" id="PTHR11328:SF24">
    <property type="entry name" value="MAJOR FACILITATOR SUPERFAMILY (MFS) PROFILE DOMAIN-CONTAINING PROTEIN"/>
    <property type="match status" value="1"/>
</dbReference>
<keyword evidence="1" id="KW-0472">Membrane</keyword>
<evidence type="ECO:0000313" key="2">
    <source>
        <dbReference type="EMBL" id="TCS79031.1"/>
    </source>
</evidence>